<dbReference type="SUPFAM" id="SSF57850">
    <property type="entry name" value="RING/U-box"/>
    <property type="match status" value="1"/>
</dbReference>
<dbReference type="EMBL" id="KZ851856">
    <property type="protein sequence ID" value="RDK41099.1"/>
    <property type="molecule type" value="Genomic_DNA"/>
</dbReference>
<accession>A0A370PFX5</accession>
<dbReference type="InterPro" id="IPR001841">
    <property type="entry name" value="Znf_RING"/>
</dbReference>
<evidence type="ECO:0000256" key="1">
    <source>
        <dbReference type="PROSITE-ProRule" id="PRU00175"/>
    </source>
</evidence>
<dbReference type="InterPro" id="IPR013083">
    <property type="entry name" value="Znf_RING/FYVE/PHD"/>
</dbReference>
<dbReference type="SMART" id="SM00184">
    <property type="entry name" value="RING"/>
    <property type="match status" value="1"/>
</dbReference>
<feature type="region of interest" description="Disordered" evidence="2">
    <location>
        <begin position="94"/>
        <end position="135"/>
    </location>
</feature>
<evidence type="ECO:0000259" key="3">
    <source>
        <dbReference type="PROSITE" id="PS50089"/>
    </source>
</evidence>
<keyword evidence="1" id="KW-0862">Zinc</keyword>
<feature type="compositionally biased region" description="Basic and acidic residues" evidence="2">
    <location>
        <begin position="111"/>
        <end position="135"/>
    </location>
</feature>
<dbReference type="PROSITE" id="PS50089">
    <property type="entry name" value="ZF_RING_2"/>
    <property type="match status" value="1"/>
</dbReference>
<reference evidence="4 5" key="1">
    <citation type="submission" date="2018-07" db="EMBL/GenBank/DDBJ databases">
        <title>Section-level genome sequencing of Aspergillus section Nigri to investigate inter- and intra-species variation.</title>
        <authorList>
            <consortium name="DOE Joint Genome Institute"/>
            <person name="Vesth T.C."/>
            <person name="Nybo J.L."/>
            <person name="Theobald S."/>
            <person name="Frisvad J.C."/>
            <person name="Larsen T.O."/>
            <person name="Nielsen K.F."/>
            <person name="Hoof J.B."/>
            <person name="Brandl J."/>
            <person name="Salamov A."/>
            <person name="Riley R."/>
            <person name="Gladden J.M."/>
            <person name="Phatale P."/>
            <person name="Nielsen M.T."/>
            <person name="Lyhne E.K."/>
            <person name="Kogle M.E."/>
            <person name="Strasser K."/>
            <person name="McDonnell E."/>
            <person name="Barry K."/>
            <person name="Clum A."/>
            <person name="Chen C."/>
            <person name="Nolan M."/>
            <person name="Sandor L."/>
            <person name="Kuo A."/>
            <person name="Lipzen A."/>
            <person name="Hainaut M."/>
            <person name="Drula E."/>
            <person name="Tsang A."/>
            <person name="Magnuson J.K."/>
            <person name="Henrissat B."/>
            <person name="Wiebenga A."/>
            <person name="Simmons B.A."/>
            <person name="Makela M.R."/>
            <person name="De vries R.P."/>
            <person name="Grigoriev I.V."/>
            <person name="Mortensen U.H."/>
            <person name="Baker S.E."/>
            <person name="Andersen M.R."/>
        </authorList>
    </citation>
    <scope>NUCLEOTIDE SEQUENCE [LARGE SCALE GENOMIC DNA]</scope>
    <source>
        <strain evidence="4 5">ATCC 13157</strain>
    </source>
</reference>
<proteinExistence type="predicted"/>
<feature type="region of interest" description="Disordered" evidence="2">
    <location>
        <begin position="180"/>
        <end position="204"/>
    </location>
</feature>
<keyword evidence="1" id="KW-0863">Zinc-finger</keyword>
<organism evidence="4 5">
    <name type="scientific">Aspergillus phoenicis ATCC 13157</name>
    <dbReference type="NCBI Taxonomy" id="1353007"/>
    <lineage>
        <taxon>Eukaryota</taxon>
        <taxon>Fungi</taxon>
        <taxon>Dikarya</taxon>
        <taxon>Ascomycota</taxon>
        <taxon>Pezizomycotina</taxon>
        <taxon>Eurotiomycetes</taxon>
        <taxon>Eurotiomycetidae</taxon>
        <taxon>Eurotiales</taxon>
        <taxon>Aspergillaceae</taxon>
        <taxon>Aspergillus</taxon>
    </lineage>
</organism>
<sequence length="301" mass="32935">MHPKSTGSRYPIRSNVAIGSSITTATNSPRVSCLLSDPAKAPPPSAVDSMELNSLDPEAAPTNKNNNVADSAEDPSISLARVLDKDATVIAMHDHGERWKQISPKRQPSRTSHDHELRPLSLHSEPDDRARPEHNDYPATVRVVIPPRYTDAAHSTAPSGALESLTTTDATRLGSRLLTKRSTTLQDPQNNCSGECSHTSSTRPGSRPFTCVFCLESHVDSLVAVLCGHVFHRACLEEYVKRTYESQVQETQLVRVTCPSCRAACVGYADKSAADHTQGPVFTLEPRRAWTIGMEEVRLYV</sequence>
<dbReference type="Gene3D" id="3.30.40.10">
    <property type="entry name" value="Zinc/RING finger domain, C3HC4 (zinc finger)"/>
    <property type="match status" value="1"/>
</dbReference>
<dbReference type="GO" id="GO:0008270">
    <property type="term" value="F:zinc ion binding"/>
    <property type="evidence" value="ECO:0007669"/>
    <property type="project" value="UniProtKB-KW"/>
</dbReference>
<gene>
    <name evidence="4" type="ORF">M752DRAFT_319848</name>
</gene>
<feature type="domain" description="RING-type" evidence="3">
    <location>
        <begin position="211"/>
        <end position="262"/>
    </location>
</feature>
<dbReference type="Pfam" id="PF13639">
    <property type="entry name" value="zf-RING_2"/>
    <property type="match status" value="1"/>
</dbReference>
<evidence type="ECO:0000313" key="5">
    <source>
        <dbReference type="Proteomes" id="UP000254937"/>
    </source>
</evidence>
<dbReference type="CDD" id="cd16448">
    <property type="entry name" value="RING-H2"/>
    <property type="match status" value="1"/>
</dbReference>
<keyword evidence="5" id="KW-1185">Reference proteome</keyword>
<name>A0A370PFX5_ASPPH</name>
<dbReference type="AlphaFoldDB" id="A0A370PFX5"/>
<keyword evidence="1" id="KW-0479">Metal-binding</keyword>
<dbReference type="Proteomes" id="UP000254937">
    <property type="component" value="Unassembled WGS sequence"/>
</dbReference>
<evidence type="ECO:0000313" key="4">
    <source>
        <dbReference type="EMBL" id="RDK41099.1"/>
    </source>
</evidence>
<protein>
    <recommendedName>
        <fullName evidence="3">RING-type domain-containing protein</fullName>
    </recommendedName>
</protein>
<feature type="region of interest" description="Disordered" evidence="2">
    <location>
        <begin position="33"/>
        <end position="73"/>
    </location>
</feature>
<evidence type="ECO:0000256" key="2">
    <source>
        <dbReference type="SAM" id="MobiDB-lite"/>
    </source>
</evidence>